<feature type="compositionally biased region" description="Low complexity" evidence="1">
    <location>
        <begin position="242"/>
        <end position="253"/>
    </location>
</feature>
<dbReference type="SUPFAM" id="SSF50630">
    <property type="entry name" value="Acid proteases"/>
    <property type="match status" value="1"/>
</dbReference>
<dbReference type="InterPro" id="IPR005162">
    <property type="entry name" value="Retrotrans_gag_dom"/>
</dbReference>
<feature type="region of interest" description="Disordered" evidence="1">
    <location>
        <begin position="576"/>
        <end position="635"/>
    </location>
</feature>
<feature type="domain" description="Retrotransposon gag" evidence="2">
    <location>
        <begin position="380"/>
        <end position="473"/>
    </location>
</feature>
<dbReference type="Pfam" id="PF03732">
    <property type="entry name" value="Retrotrans_gag"/>
    <property type="match status" value="2"/>
</dbReference>
<dbReference type="Proteomes" id="UP001054821">
    <property type="component" value="Chromosome 3"/>
</dbReference>
<feature type="compositionally biased region" description="Polar residues" evidence="1">
    <location>
        <begin position="576"/>
        <end position="589"/>
    </location>
</feature>
<comment type="caution">
    <text evidence="3">The sequence shown here is derived from an EMBL/GenBank/DDBJ whole genome shotgun (WGS) entry which is preliminary data.</text>
</comment>
<evidence type="ECO:0000313" key="4">
    <source>
        <dbReference type="Proteomes" id="UP001054821"/>
    </source>
</evidence>
<dbReference type="PANTHER" id="PTHR33223">
    <property type="entry name" value="CCHC-TYPE DOMAIN-CONTAINING PROTEIN"/>
    <property type="match status" value="1"/>
</dbReference>
<feature type="domain" description="Retrotransposon gag" evidence="2">
    <location>
        <begin position="97"/>
        <end position="190"/>
    </location>
</feature>
<accession>A0AAD4WA06</accession>
<dbReference type="CDD" id="cd00303">
    <property type="entry name" value="retropepsin_like"/>
    <property type="match status" value="1"/>
</dbReference>
<feature type="compositionally biased region" description="Polar residues" evidence="1">
    <location>
        <begin position="738"/>
        <end position="747"/>
    </location>
</feature>
<protein>
    <recommendedName>
        <fullName evidence="2">Retrotransposon gag domain-containing protein</fullName>
    </recommendedName>
</protein>
<feature type="compositionally biased region" description="Low complexity" evidence="1">
    <location>
        <begin position="266"/>
        <end position="282"/>
    </location>
</feature>
<feature type="compositionally biased region" description="Polar residues" evidence="1">
    <location>
        <begin position="755"/>
        <end position="769"/>
    </location>
</feature>
<evidence type="ECO:0000256" key="1">
    <source>
        <dbReference type="SAM" id="MobiDB-lite"/>
    </source>
</evidence>
<reference evidence="3 4" key="1">
    <citation type="journal article" date="2022" name="G3 (Bethesda)">
        <title>Whole-genome sequence and methylome profiling of the almond [Prunus dulcis (Mill.) D.A. Webb] cultivar 'Nonpareil'.</title>
        <authorList>
            <person name="D'Amico-Willman K.M."/>
            <person name="Ouma W.Z."/>
            <person name="Meulia T."/>
            <person name="Sideli G.M."/>
            <person name="Gradziel T.M."/>
            <person name="Fresnedo-Ramirez J."/>
        </authorList>
    </citation>
    <scope>NUCLEOTIDE SEQUENCE [LARGE SCALE GENOMIC DNA]</scope>
    <source>
        <strain evidence="3">Clone GOH B32 T37-40</strain>
    </source>
</reference>
<evidence type="ECO:0000313" key="3">
    <source>
        <dbReference type="EMBL" id="KAI5338637.1"/>
    </source>
</evidence>
<dbReference type="Gene3D" id="2.40.70.10">
    <property type="entry name" value="Acid Proteases"/>
    <property type="match status" value="1"/>
</dbReference>
<dbReference type="InterPro" id="IPR021109">
    <property type="entry name" value="Peptidase_aspartic_dom_sf"/>
</dbReference>
<gene>
    <name evidence="3" type="ORF">L3X38_017908</name>
</gene>
<feature type="region of interest" description="Disordered" evidence="1">
    <location>
        <begin position="225"/>
        <end position="295"/>
    </location>
</feature>
<dbReference type="EMBL" id="JAJFAZ020000003">
    <property type="protein sequence ID" value="KAI5338637.1"/>
    <property type="molecule type" value="Genomic_DNA"/>
</dbReference>
<evidence type="ECO:0000259" key="2">
    <source>
        <dbReference type="Pfam" id="PF03732"/>
    </source>
</evidence>
<organism evidence="3 4">
    <name type="scientific">Prunus dulcis</name>
    <name type="common">Almond</name>
    <name type="synonym">Amygdalus dulcis</name>
    <dbReference type="NCBI Taxonomy" id="3755"/>
    <lineage>
        <taxon>Eukaryota</taxon>
        <taxon>Viridiplantae</taxon>
        <taxon>Streptophyta</taxon>
        <taxon>Embryophyta</taxon>
        <taxon>Tracheophyta</taxon>
        <taxon>Spermatophyta</taxon>
        <taxon>Magnoliopsida</taxon>
        <taxon>eudicotyledons</taxon>
        <taxon>Gunneridae</taxon>
        <taxon>Pentapetalae</taxon>
        <taxon>rosids</taxon>
        <taxon>fabids</taxon>
        <taxon>Rosales</taxon>
        <taxon>Rosaceae</taxon>
        <taxon>Amygdaloideae</taxon>
        <taxon>Amygdaleae</taxon>
        <taxon>Prunus</taxon>
    </lineage>
</organism>
<sequence>MAEIPNNNNDEGGGALVVQPRKPLREFSIPKVTDQPSCIVYPQLTVDRFELKSGMIHLLPTYYGNTTEDPYMHIKQFFEICATIKIQGLDDEQIKMRLFPFSLKDKAKSWLYSLPNASIHTWEELSNRFLQKFFPAQKTNKIRKEILGFTQKEGEAFHECWERYKEMISSCPHHNIESWMQMQSFYEGLLDSERMMVDATSGEVLMNKTADEAFTLFESLSANSQQWSHNKGRGAPMKAVVSEEQSSPEPLSPRAAAVRAGLRRNYSSSSAESKSYKSEGSSNMAEIPNNNNDEGGAALIVQPRKPLREFSIPKVTDQPSCIVYPQLTVDRFELKSGMIHLLPTYYGNTTEDPYMHIKQFFEICATLKIQGLDDEQIKMRLFPFSLKDKAKSWLYSLPNASIHTWEELSNKFLQKFFPAQKTNKIRKEILGFTQREGEAFHECWERYKEMISSCPHHNIESWMQMQSFYEGLLDSERMMVDATSGEGLMNKTADEAFTLFESLSANSQQWSHNKGRGAPMKAVVSEVSTNNEIAAKLDVMCSLLQQAVTGPLGNKVEVQDQSFAEHMLEQANALQARNPQNDPYSNTYNPGWRNHPNFRWNNNPNVQQSQGPPPGFQTQQRQFQQAPQQVQEQRGDQMGELQDMFKKFMGQQMQTNQNLQNAVNKLEVQVGQIASSMNTRASGTFPSQTEVNPRHQEHAKAVHILRSGKQVDNKVGDANEEQEDGENVEIIQPPHGQPTASKKQSINAPGKSTGPKVSSNAKQVPISTNAFRPIAPFPSRLSKSKKDQGLDEIMETFKKVQINIPLLNAITQIPKYAKFLKDLCTNKRRFKEHEQVALSEEVSAVLQRKLPPKLKDPGSFSIPCIVGDFKFQKALLDLGASINLMPYHVYEKLNLGELQATSVSIQLADRTIRYPKGILEDVLVKVEELILPADFLVLEMEEAPIHDNQLPLILGRPFMATAGAIIDVKKGTLTMNVFDETIAFKVFEASKFPSDEHEVFYLDAIDTMVKEALPMSYLEPIEACITQGIRKEEVNRLEAVISPLLLELACSMDSYIEIGKRTYLNIS</sequence>
<feature type="compositionally biased region" description="Low complexity" evidence="1">
    <location>
        <begin position="592"/>
        <end position="632"/>
    </location>
</feature>
<feature type="compositionally biased region" description="Acidic residues" evidence="1">
    <location>
        <begin position="718"/>
        <end position="727"/>
    </location>
</feature>
<dbReference type="PANTHER" id="PTHR33223:SF11">
    <property type="entry name" value="ELEMENT PROTEIN, PUTATIVE-RELATED"/>
    <property type="match status" value="1"/>
</dbReference>
<dbReference type="AlphaFoldDB" id="A0AAD4WA06"/>
<keyword evidence="4" id="KW-1185">Reference proteome</keyword>
<name>A0AAD4WA06_PRUDU</name>
<proteinExistence type="predicted"/>
<feature type="region of interest" description="Disordered" evidence="1">
    <location>
        <begin position="708"/>
        <end position="769"/>
    </location>
</feature>